<dbReference type="InterPro" id="IPR012341">
    <property type="entry name" value="6hp_glycosidase-like_sf"/>
</dbReference>
<dbReference type="InterPro" id="IPR013783">
    <property type="entry name" value="Ig-like_fold"/>
</dbReference>
<evidence type="ECO:0000256" key="3">
    <source>
        <dbReference type="SAM" id="SignalP"/>
    </source>
</evidence>
<dbReference type="InterPro" id="IPR008928">
    <property type="entry name" value="6-hairpin_glycosidase_sf"/>
</dbReference>
<evidence type="ECO:0000313" key="5">
    <source>
        <dbReference type="Proteomes" id="UP000294894"/>
    </source>
</evidence>
<dbReference type="Gene3D" id="2.60.40.10">
    <property type="entry name" value="Immunoglobulins"/>
    <property type="match status" value="1"/>
</dbReference>
<protein>
    <recommendedName>
        <fullName evidence="6">N-acylglucosamine 2-epimerase</fullName>
    </recommendedName>
</protein>
<proteinExistence type="inferred from homology"/>
<evidence type="ECO:0000313" key="4">
    <source>
        <dbReference type="EMBL" id="QBR93607.1"/>
    </source>
</evidence>
<dbReference type="Proteomes" id="UP000294894">
    <property type="component" value="Chromosome"/>
</dbReference>
<evidence type="ECO:0000256" key="2">
    <source>
        <dbReference type="ARBA" id="ARBA00023235"/>
    </source>
</evidence>
<feature type="signal peptide" evidence="3">
    <location>
        <begin position="1"/>
        <end position="23"/>
    </location>
</feature>
<dbReference type="AlphaFoldDB" id="A0A4P7GP98"/>
<dbReference type="Pfam" id="PF07221">
    <property type="entry name" value="GlcNAc_2-epim"/>
    <property type="match status" value="1"/>
</dbReference>
<gene>
    <name evidence="4" type="ORF">EXE57_15990</name>
</gene>
<dbReference type="GO" id="GO:0005975">
    <property type="term" value="P:carbohydrate metabolic process"/>
    <property type="evidence" value="ECO:0007669"/>
    <property type="project" value="InterPro"/>
</dbReference>
<accession>A0A4P7GP98</accession>
<dbReference type="KEGG" id="noy:EXE57_15990"/>
<evidence type="ECO:0000256" key="1">
    <source>
        <dbReference type="ARBA" id="ARBA00008558"/>
    </source>
</evidence>
<dbReference type="Gene3D" id="1.50.10.10">
    <property type="match status" value="1"/>
</dbReference>
<feature type="chain" id="PRO_5020443281" description="N-acylglucosamine 2-epimerase" evidence="3">
    <location>
        <begin position="24"/>
        <end position="724"/>
    </location>
</feature>
<dbReference type="InterPro" id="IPR010819">
    <property type="entry name" value="AGE/CE"/>
</dbReference>
<dbReference type="SUPFAM" id="SSF48208">
    <property type="entry name" value="Six-hairpin glycosidases"/>
    <property type="match status" value="1"/>
</dbReference>
<dbReference type="EMBL" id="CP038267">
    <property type="protein sequence ID" value="QBR93607.1"/>
    <property type="molecule type" value="Genomic_DNA"/>
</dbReference>
<keyword evidence="2" id="KW-0413">Isomerase</keyword>
<evidence type="ECO:0008006" key="6">
    <source>
        <dbReference type="Google" id="ProtNLM"/>
    </source>
</evidence>
<keyword evidence="3" id="KW-0732">Signal</keyword>
<dbReference type="OrthoDB" id="5141876at2"/>
<dbReference type="RefSeq" id="WP_135079202.1">
    <property type="nucleotide sequence ID" value="NZ_CP038267.1"/>
</dbReference>
<organism evidence="4 5">
    <name type="scientific">Nocardioides euryhalodurans</name>
    <dbReference type="NCBI Taxonomy" id="2518370"/>
    <lineage>
        <taxon>Bacteria</taxon>
        <taxon>Bacillati</taxon>
        <taxon>Actinomycetota</taxon>
        <taxon>Actinomycetes</taxon>
        <taxon>Propionibacteriales</taxon>
        <taxon>Nocardioidaceae</taxon>
        <taxon>Nocardioides</taxon>
    </lineage>
</organism>
<dbReference type="GO" id="GO:0016853">
    <property type="term" value="F:isomerase activity"/>
    <property type="evidence" value="ECO:0007669"/>
    <property type="project" value="UniProtKB-KW"/>
</dbReference>
<sequence length="724" mass="78477">MTTRQLLTTTALLVALSPAVASASQGEPEADAAGGAAAVAGAGGATTVRAVPEVLASRTWLRHLRRDLLPYWEMPVALGTPLGNYPSWRDGAGELDPTRGTWRGVSTLARGVYGYSVAFHLTGEERYLTYARAGLEWLAEHGFDDVRGGWYRDLTETGEPLDPSDSKQLFDLASLGLAYGMYFNVTREPWAEAGLLQVRDLIFQRYHDPATGRFFDARSANMARTVDIGNNGGDIVNMLVPGTALLLPNADLLTESSRRAQFRSDLRVTTQALIDQHRNHTSPETWWFWGRTGRIGIHTALQTDFGHTIKSHEMIHNANQVFADRPWEALASDRDLLLATAWDEAAARWHDDLVDFSGAAELDSPWWVHNEADQTLAALDLREDFARSGWLARSAQGWLDAFVDPVFPHETWTRPLRDGSFMVPGGDEKAGRGKNMYHVFEHALVMYLHGRAMEGRPATLHYALPDAVALTAEAEPYWFDATTEHRVVGGAVGVLPGHRHVTVGLSGLDQVPDPVFPPPDDDVAPVSSAELTPPANAAGWSRTPVRLTLTATDDLAGVREVRAQVRDLTGGSPDEAWISPGDEVTVDFAEQGDYEVTFAAVDRVGNTEDSRTVQVRVDLTPPVLAGLPAQPCLIWPPNGRLVTVGDVTGSDDLSGLSDLAVGVTVDEPADGDVEVLDGVVRVRAERDGSGDGRAYTVTGEATDTAGNVTVASAVCEVPHDRRPS</sequence>
<name>A0A4P7GP98_9ACTN</name>
<keyword evidence="5" id="KW-1185">Reference proteome</keyword>
<comment type="similarity">
    <text evidence="1">Belongs to the N-acylglucosamine 2-epimerase family.</text>
</comment>
<reference evidence="4 5" key="1">
    <citation type="submission" date="2019-03" db="EMBL/GenBank/DDBJ databases">
        <title>Three New Species of Nocardioides, Nocardioides euryhalodurans sp. nov., Nocardioides seonyuensis sp. nov. and Nocardioides eburneoflavus sp. nov., Iolated from Soil.</title>
        <authorList>
            <person name="Roh S.G."/>
            <person name="Lee C."/>
            <person name="Kim M.-K."/>
            <person name="Kim S.B."/>
        </authorList>
    </citation>
    <scope>NUCLEOTIDE SEQUENCE [LARGE SCALE GENOMIC DNA]</scope>
    <source>
        <strain evidence="4 5">MMS17-SY117</strain>
    </source>
</reference>